<reference evidence="5" key="1">
    <citation type="submission" date="2014-12" db="EMBL/GenBank/DDBJ databases">
        <authorList>
            <person name="Jaenicke S."/>
        </authorList>
    </citation>
    <scope>NUCLEOTIDE SEQUENCE [LARGE SCALE GENOMIC DNA]</scope>
    <source>
        <strain evidence="5">CBS1600</strain>
    </source>
</reference>
<dbReference type="InterPro" id="IPR001683">
    <property type="entry name" value="PX_dom"/>
</dbReference>
<dbReference type="Pfam" id="PF00169">
    <property type="entry name" value="PH"/>
    <property type="match status" value="1"/>
</dbReference>
<dbReference type="OrthoDB" id="185175at2759"/>
<feature type="compositionally biased region" description="Basic and acidic residues" evidence="2">
    <location>
        <begin position="307"/>
        <end position="322"/>
    </location>
</feature>
<dbReference type="OMA" id="NNWKARY"/>
<keyword evidence="8" id="KW-1185">Reference proteome</keyword>
<dbReference type="RefSeq" id="XP_020069840.1">
    <property type="nucleotide sequence ID" value="XM_020215330.1"/>
</dbReference>
<reference evidence="7" key="2">
    <citation type="journal article" date="2015" name="J. Biotechnol.">
        <title>The structure of the Cyberlindnera jadinii genome and its relation to Candida utilis analyzed by the occurrence of single nucleotide polymorphisms.</title>
        <authorList>
            <person name="Rupp O."/>
            <person name="Brinkrolf K."/>
            <person name="Buerth C."/>
            <person name="Kunigo M."/>
            <person name="Schneider J."/>
            <person name="Jaenicke S."/>
            <person name="Goesmann A."/>
            <person name="Puehler A."/>
            <person name="Jaeger K.-E."/>
            <person name="Ernst J.F."/>
        </authorList>
    </citation>
    <scope>NUCLEOTIDE SEQUENCE [LARGE SCALE GENOMIC DNA]</scope>
    <source>
        <strain evidence="7">ATCC 18201 / CBS 1600 / BCRC 20928 / JCM 3617 / NBRC 0987 / NRRL Y-1542</strain>
    </source>
</reference>
<dbReference type="PROSITE" id="PS50003">
    <property type="entry name" value="PH_DOMAIN"/>
    <property type="match status" value="1"/>
</dbReference>
<dbReference type="PROSITE" id="PS50238">
    <property type="entry name" value="RHOGAP"/>
    <property type="match status" value="1"/>
</dbReference>
<feature type="compositionally biased region" description="Polar residues" evidence="2">
    <location>
        <begin position="232"/>
        <end position="241"/>
    </location>
</feature>
<feature type="compositionally biased region" description="Low complexity" evidence="2">
    <location>
        <begin position="37"/>
        <end position="47"/>
    </location>
</feature>
<dbReference type="Gene3D" id="3.30.1520.10">
    <property type="entry name" value="Phox-like domain"/>
    <property type="match status" value="1"/>
</dbReference>
<dbReference type="SUPFAM" id="SSF48350">
    <property type="entry name" value="GTPase activation domain, GAP"/>
    <property type="match status" value="1"/>
</dbReference>
<feature type="region of interest" description="Disordered" evidence="2">
    <location>
        <begin position="1"/>
        <end position="81"/>
    </location>
</feature>
<dbReference type="Pfam" id="PF00787">
    <property type="entry name" value="PX"/>
    <property type="match status" value="1"/>
</dbReference>
<dbReference type="Proteomes" id="UP000094389">
    <property type="component" value="Unassembled WGS sequence"/>
</dbReference>
<evidence type="ECO:0000259" key="4">
    <source>
        <dbReference type="PROSITE" id="PS50238"/>
    </source>
</evidence>
<feature type="compositionally biased region" description="Polar residues" evidence="2">
    <location>
        <begin position="323"/>
        <end position="340"/>
    </location>
</feature>
<dbReference type="PANTHER" id="PTHR23176">
    <property type="entry name" value="RHO/RAC/CDC GTPASE-ACTIVATING PROTEIN"/>
    <property type="match status" value="1"/>
</dbReference>
<dbReference type="Pfam" id="PF00620">
    <property type="entry name" value="RhoGAP"/>
    <property type="match status" value="1"/>
</dbReference>
<dbReference type="GO" id="GO:0005938">
    <property type="term" value="C:cell cortex"/>
    <property type="evidence" value="ECO:0007669"/>
    <property type="project" value="UniProtKB-ARBA"/>
</dbReference>
<dbReference type="SMART" id="SM00324">
    <property type="entry name" value="RhoGAP"/>
    <property type="match status" value="1"/>
</dbReference>
<dbReference type="Gene3D" id="1.10.555.10">
    <property type="entry name" value="Rho GTPase activation protein"/>
    <property type="match status" value="1"/>
</dbReference>
<evidence type="ECO:0000313" key="6">
    <source>
        <dbReference type="EMBL" id="ODV72801.1"/>
    </source>
</evidence>
<feature type="compositionally biased region" description="Polar residues" evidence="2">
    <location>
        <begin position="693"/>
        <end position="709"/>
    </location>
</feature>
<feature type="compositionally biased region" description="Polar residues" evidence="2">
    <location>
        <begin position="274"/>
        <end position="285"/>
    </location>
</feature>
<dbReference type="EMBL" id="KV453933">
    <property type="protein sequence ID" value="ODV72801.1"/>
    <property type="molecule type" value="Genomic_DNA"/>
</dbReference>
<dbReference type="InterPro" id="IPR050729">
    <property type="entry name" value="Rho-GAP"/>
</dbReference>
<dbReference type="GO" id="GO:0007165">
    <property type="term" value="P:signal transduction"/>
    <property type="evidence" value="ECO:0007669"/>
    <property type="project" value="InterPro"/>
</dbReference>
<dbReference type="AlphaFoldDB" id="A0A0H5C2T4"/>
<evidence type="ECO:0000313" key="5">
    <source>
        <dbReference type="EMBL" id="CEP22178.1"/>
    </source>
</evidence>
<dbReference type="STRING" id="983966.A0A0H5C2T4"/>
<keyword evidence="1" id="KW-0343">GTPase activation</keyword>
<proteinExistence type="predicted"/>
<organism evidence="5 7">
    <name type="scientific">Cyberlindnera jadinii (strain ATCC 18201 / CBS 1600 / BCRC 20928 / JCM 3617 / NBRC 0987 / NRRL Y-1542)</name>
    <name type="common">Torula yeast</name>
    <name type="synonym">Candida utilis</name>
    <dbReference type="NCBI Taxonomy" id="983966"/>
    <lineage>
        <taxon>Eukaryota</taxon>
        <taxon>Fungi</taxon>
        <taxon>Dikarya</taxon>
        <taxon>Ascomycota</taxon>
        <taxon>Saccharomycotina</taxon>
        <taxon>Saccharomycetes</taxon>
        <taxon>Phaffomycetales</taxon>
        <taxon>Phaffomycetaceae</taxon>
        <taxon>Cyberlindnera</taxon>
    </lineage>
</organism>
<protein>
    <submittedName>
        <fullName evidence="5">BEM3 protein</fullName>
    </submittedName>
    <submittedName>
        <fullName evidence="6">RhoGAP-domain-containing protein</fullName>
    </submittedName>
</protein>
<name>A0A0H5C2T4_CYBJN</name>
<accession>A0A1E4RZX7</accession>
<dbReference type="InterPro" id="IPR008936">
    <property type="entry name" value="Rho_GTPase_activation_prot"/>
</dbReference>
<dbReference type="GO" id="GO:0007010">
    <property type="term" value="P:cytoskeleton organization"/>
    <property type="evidence" value="ECO:0007669"/>
    <property type="project" value="UniProtKB-ARBA"/>
</dbReference>
<feature type="compositionally biased region" description="Polar residues" evidence="2">
    <location>
        <begin position="186"/>
        <end position="204"/>
    </location>
</feature>
<dbReference type="InterPro" id="IPR036871">
    <property type="entry name" value="PX_dom_sf"/>
</dbReference>
<evidence type="ECO:0000256" key="1">
    <source>
        <dbReference type="ARBA" id="ARBA00022468"/>
    </source>
</evidence>
<dbReference type="SMART" id="SM00233">
    <property type="entry name" value="PH"/>
    <property type="match status" value="1"/>
</dbReference>
<gene>
    <name evidence="5" type="primary">BEM3</name>
    <name evidence="5" type="ORF">BN1211_2461</name>
    <name evidence="6" type="ORF">CYBJADRAFT_168334</name>
</gene>
<dbReference type="GO" id="GO:0005933">
    <property type="term" value="C:cellular bud"/>
    <property type="evidence" value="ECO:0007669"/>
    <property type="project" value="UniProtKB-ARBA"/>
</dbReference>
<dbReference type="Proteomes" id="UP000038830">
    <property type="component" value="Unassembled WGS sequence"/>
</dbReference>
<evidence type="ECO:0000313" key="8">
    <source>
        <dbReference type="Proteomes" id="UP000094389"/>
    </source>
</evidence>
<feature type="compositionally biased region" description="Polar residues" evidence="2">
    <location>
        <begin position="156"/>
        <end position="171"/>
    </location>
</feature>
<dbReference type="InterPro" id="IPR001849">
    <property type="entry name" value="PH_domain"/>
</dbReference>
<dbReference type="GO" id="GO:0035091">
    <property type="term" value="F:phosphatidylinositol binding"/>
    <property type="evidence" value="ECO:0007669"/>
    <property type="project" value="InterPro"/>
</dbReference>
<dbReference type="GeneID" id="30989726"/>
<dbReference type="SUPFAM" id="SSF64268">
    <property type="entry name" value="PX domain"/>
    <property type="match status" value="1"/>
</dbReference>
<dbReference type="InterPro" id="IPR011993">
    <property type="entry name" value="PH-like_dom_sf"/>
</dbReference>
<reference evidence="6 8" key="3">
    <citation type="journal article" date="2016" name="Proc. Natl. Acad. Sci. U.S.A.">
        <title>Comparative genomics of biotechnologically important yeasts.</title>
        <authorList>
            <person name="Riley R."/>
            <person name="Haridas S."/>
            <person name="Wolfe K.H."/>
            <person name="Lopes M.R."/>
            <person name="Hittinger C.T."/>
            <person name="Goeker M."/>
            <person name="Salamov A.A."/>
            <person name="Wisecaver J.H."/>
            <person name="Long T.M."/>
            <person name="Calvey C.H."/>
            <person name="Aerts A.L."/>
            <person name="Barry K.W."/>
            <person name="Choi C."/>
            <person name="Clum A."/>
            <person name="Coughlan A.Y."/>
            <person name="Deshpande S."/>
            <person name="Douglass A.P."/>
            <person name="Hanson S.J."/>
            <person name="Klenk H.-P."/>
            <person name="LaButti K.M."/>
            <person name="Lapidus A."/>
            <person name="Lindquist E.A."/>
            <person name="Lipzen A.M."/>
            <person name="Meier-Kolthoff J.P."/>
            <person name="Ohm R.A."/>
            <person name="Otillar R.P."/>
            <person name="Pangilinan J.L."/>
            <person name="Peng Y."/>
            <person name="Rokas A."/>
            <person name="Rosa C.A."/>
            <person name="Scheuner C."/>
            <person name="Sibirny A.A."/>
            <person name="Slot J.C."/>
            <person name="Stielow J.B."/>
            <person name="Sun H."/>
            <person name="Kurtzman C.P."/>
            <person name="Blackwell M."/>
            <person name="Grigoriev I.V."/>
            <person name="Jeffries T.W."/>
        </authorList>
    </citation>
    <scope>NUCLEOTIDE SEQUENCE [LARGE SCALE GENOMIC DNA]</scope>
    <source>
        <strain evidence="8">ATCC 18201 / CBS 1600 / BCRC 20928 / JCM 3617 / NBRC 0987 / NRRL Y-1542</strain>
        <strain evidence="6">NRRL Y-1542</strain>
    </source>
</reference>
<feature type="domain" description="Rho-GAP" evidence="4">
    <location>
        <begin position="773"/>
        <end position="969"/>
    </location>
</feature>
<accession>A0A0H5C2T4</accession>
<feature type="region of interest" description="Disordered" evidence="2">
    <location>
        <begin position="693"/>
        <end position="718"/>
    </location>
</feature>
<dbReference type="InterPro" id="IPR000198">
    <property type="entry name" value="RhoGAP_dom"/>
</dbReference>
<dbReference type="EMBL" id="CDQK01000003">
    <property type="protein sequence ID" value="CEP22178.1"/>
    <property type="molecule type" value="Genomic_DNA"/>
</dbReference>
<feature type="domain" description="PH" evidence="3">
    <location>
        <begin position="562"/>
        <end position="669"/>
    </location>
</feature>
<sequence>MDVVAPSHVETDVSNRTSVQSEASEFSFEKGKEESIQYQHQHQQQQYPRMATSASLPTISSASGGGGAGHVANDRAASPTKSYGTDMERLVRRNGDLEKRLSEQTTLISSMSSHIEQLEQILRSNNIKFKALVDPRSRASSVSRHLIAADGDAGEASSTSETPVHTKTLESLQLPPRSAERLKTSPLKNDSNSDEPSQGQIQKQHVSEVDEESSGAPSPTKDINGYGAITPNGVSSPLESKTQVDWNATIAALRYSPEEDEEQHPSPVSRAPSGASTSVPNSASPYSGRIAHPSPTKVDSGATANGKVDRPPLRALETDRSDSTGTSTLAVNTPKSTTPLSPLRMPVQGSMRRNTVTSPGLVHGELLGENMSKTSTHSNNVYDSLGGDYQNGFQGHRVAHSHSYSTPQTPISTHSYPEKQITFPNDVPLFVEPTQLNTVRPEVISTVNGNPSKKTDDPMLVIAVLDRQTGKEMWRFKKTYSQLCQLDNTIQPMINAFSLAPLPEKTAFLTNIPSKVDLRRQALRDYLATLFLIPNMPLTAAYQIARFISLDVVNLLDESNIEALKEGWLIRRVKGIGNNWKARYCVVEGNSVQVLETPQGPLLEIIGIAGCQIGRQPDGKPGDDKSAYRHSFAIMDPKKSAKNPAKHIFCAETNDERDDWINVLVQVLLDDDQSLYSQESSFTRTPVEPVASQLNASLESPAKTTSSQGETDDEKELKKNKKRSFFPFHKKSISEDLADRTQNMHIPTHQDVNIEDTLDEMNLGEVQKSIFKCELSHVFALSHQKIYGVEIPSVLYRCLQFLIYKAASSEEGIFRLSGSSLLIRQLRERFDKDYDVDLQSLDPVPDINTIAGLLKLWLRELPSNILTKELYQDFKETTVKRSPEDTARDFSQLVKKLPKVNHDVLYALFKFLNEVIRNKDLNKMNLKNLCIVFSPTLNVAGEILVPLLVDFKCVFEGGEPVSESERDVLDLSIPTF</sequence>
<evidence type="ECO:0000313" key="7">
    <source>
        <dbReference type="Proteomes" id="UP000038830"/>
    </source>
</evidence>
<dbReference type="SUPFAM" id="SSF50729">
    <property type="entry name" value="PH domain-like"/>
    <property type="match status" value="1"/>
</dbReference>
<feature type="region of interest" description="Disordered" evidence="2">
    <location>
        <begin position="134"/>
        <end position="241"/>
    </location>
</feature>
<dbReference type="CDD" id="cd06093">
    <property type="entry name" value="PX_domain"/>
    <property type="match status" value="1"/>
</dbReference>
<dbReference type="Gene3D" id="2.30.29.30">
    <property type="entry name" value="Pleckstrin-homology domain (PH domain)/Phosphotyrosine-binding domain (PTB)"/>
    <property type="match status" value="1"/>
</dbReference>
<evidence type="ECO:0000256" key="2">
    <source>
        <dbReference type="SAM" id="MobiDB-lite"/>
    </source>
</evidence>
<feature type="region of interest" description="Disordered" evidence="2">
    <location>
        <begin position="257"/>
        <end position="346"/>
    </location>
</feature>
<dbReference type="GO" id="GO:0005096">
    <property type="term" value="F:GTPase activator activity"/>
    <property type="evidence" value="ECO:0007669"/>
    <property type="project" value="UniProtKB-KW"/>
</dbReference>
<evidence type="ECO:0000259" key="3">
    <source>
        <dbReference type="PROSITE" id="PS50003"/>
    </source>
</evidence>
<dbReference type="PANTHER" id="PTHR23176:SF129">
    <property type="entry name" value="RHO GTPASE ACTIVATING PROTEIN AT 16F, ISOFORM E-RELATED"/>
    <property type="match status" value="1"/>
</dbReference>